<dbReference type="InterPro" id="IPR001206">
    <property type="entry name" value="Diacylglycerol_kinase_cat_dom"/>
</dbReference>
<dbReference type="Pfam" id="PF19279">
    <property type="entry name" value="YegS_C"/>
    <property type="match status" value="1"/>
</dbReference>
<dbReference type="GO" id="GO:0005524">
    <property type="term" value="F:ATP binding"/>
    <property type="evidence" value="ECO:0007669"/>
    <property type="project" value="UniProtKB-KW"/>
</dbReference>
<dbReference type="GO" id="GO:0005886">
    <property type="term" value="C:plasma membrane"/>
    <property type="evidence" value="ECO:0007669"/>
    <property type="project" value="TreeGrafter"/>
</dbReference>
<evidence type="ECO:0000313" key="13">
    <source>
        <dbReference type="EMBL" id="ELR69800.1"/>
    </source>
</evidence>
<reference evidence="13 14" key="1">
    <citation type="submission" date="2012-12" db="EMBL/GenBank/DDBJ databases">
        <title>Genome assembly of Fulvivirga imtechensis AK7.</title>
        <authorList>
            <person name="Nupur N."/>
            <person name="Khatri I."/>
            <person name="Kumar R."/>
            <person name="Subramanian S."/>
            <person name="Pinnaka A."/>
        </authorList>
    </citation>
    <scope>NUCLEOTIDE SEQUENCE [LARGE SCALE GENOMIC DNA]</scope>
    <source>
        <strain evidence="13 14">AK7</strain>
    </source>
</reference>
<dbReference type="InterPro" id="IPR016064">
    <property type="entry name" value="NAD/diacylglycerol_kinase_sf"/>
</dbReference>
<dbReference type="InterPro" id="IPR045540">
    <property type="entry name" value="YegS/DAGK_C"/>
</dbReference>
<keyword evidence="10" id="KW-0594">Phospholipid biosynthesis</keyword>
<keyword evidence="6 13" id="KW-0418">Kinase</keyword>
<proteinExistence type="predicted"/>
<dbReference type="InterPro" id="IPR005218">
    <property type="entry name" value="Diacylglycerol/lipid_kinase"/>
</dbReference>
<dbReference type="eggNOG" id="COG1597">
    <property type="taxonomic scope" value="Bacteria"/>
</dbReference>
<keyword evidence="14" id="KW-1185">Reference proteome</keyword>
<gene>
    <name evidence="13" type="ORF">C900_04647</name>
</gene>
<dbReference type="GO" id="GO:0016301">
    <property type="term" value="F:kinase activity"/>
    <property type="evidence" value="ECO:0007669"/>
    <property type="project" value="UniProtKB-KW"/>
</dbReference>
<feature type="domain" description="DAGKc" evidence="12">
    <location>
        <begin position="1"/>
        <end position="129"/>
    </location>
</feature>
<accession>L8JLX9</accession>
<keyword evidence="5" id="KW-0547">Nucleotide-binding</keyword>
<dbReference type="GO" id="GO:0008654">
    <property type="term" value="P:phospholipid biosynthetic process"/>
    <property type="evidence" value="ECO:0007669"/>
    <property type="project" value="UniProtKB-KW"/>
</dbReference>
<dbReference type="OrthoDB" id="9786026at2"/>
<dbReference type="PANTHER" id="PTHR12358:SF106">
    <property type="entry name" value="LIPID KINASE YEGS"/>
    <property type="match status" value="1"/>
</dbReference>
<dbReference type="Pfam" id="PF00781">
    <property type="entry name" value="DAGK_cat"/>
    <property type="match status" value="1"/>
</dbReference>
<evidence type="ECO:0000256" key="10">
    <source>
        <dbReference type="ARBA" id="ARBA00023209"/>
    </source>
</evidence>
<dbReference type="AlphaFoldDB" id="L8JLX9"/>
<keyword evidence="11" id="KW-1208">Phospholipid metabolism</keyword>
<dbReference type="SMART" id="SM00046">
    <property type="entry name" value="DAGKc"/>
    <property type="match status" value="1"/>
</dbReference>
<dbReference type="RefSeq" id="WP_009581836.1">
    <property type="nucleotide sequence ID" value="NZ_AMZN01000068.1"/>
</dbReference>
<evidence type="ECO:0000256" key="8">
    <source>
        <dbReference type="ARBA" id="ARBA00022842"/>
    </source>
</evidence>
<evidence type="ECO:0000256" key="11">
    <source>
        <dbReference type="ARBA" id="ARBA00023264"/>
    </source>
</evidence>
<keyword evidence="4" id="KW-0479">Metal-binding</keyword>
<dbReference type="PROSITE" id="PS50146">
    <property type="entry name" value="DAGK"/>
    <property type="match status" value="1"/>
</dbReference>
<evidence type="ECO:0000256" key="1">
    <source>
        <dbReference type="ARBA" id="ARBA00001946"/>
    </source>
</evidence>
<evidence type="ECO:0000256" key="7">
    <source>
        <dbReference type="ARBA" id="ARBA00022840"/>
    </source>
</evidence>
<dbReference type="STRING" id="1237149.C900_04647"/>
<dbReference type="NCBIfam" id="TIGR00147">
    <property type="entry name" value="YegS/Rv2252/BmrU family lipid kinase"/>
    <property type="match status" value="1"/>
</dbReference>
<evidence type="ECO:0000256" key="6">
    <source>
        <dbReference type="ARBA" id="ARBA00022777"/>
    </source>
</evidence>
<protein>
    <submittedName>
        <fullName evidence="13">Diacylglycerol kinase catalytic domain protein</fullName>
    </submittedName>
</protein>
<dbReference type="Gene3D" id="3.40.50.10330">
    <property type="entry name" value="Probable inorganic polyphosphate/atp-NAD kinase, domain 1"/>
    <property type="match status" value="1"/>
</dbReference>
<evidence type="ECO:0000259" key="12">
    <source>
        <dbReference type="PROSITE" id="PS50146"/>
    </source>
</evidence>
<evidence type="ECO:0000256" key="4">
    <source>
        <dbReference type="ARBA" id="ARBA00022723"/>
    </source>
</evidence>
<comment type="caution">
    <text evidence="13">The sequence shown here is derived from an EMBL/GenBank/DDBJ whole genome shotgun (WGS) entry which is preliminary data.</text>
</comment>
<keyword evidence="3" id="KW-0808">Transferase</keyword>
<organism evidence="13 14">
    <name type="scientific">Fulvivirga imtechensis AK7</name>
    <dbReference type="NCBI Taxonomy" id="1237149"/>
    <lineage>
        <taxon>Bacteria</taxon>
        <taxon>Pseudomonadati</taxon>
        <taxon>Bacteroidota</taxon>
        <taxon>Cytophagia</taxon>
        <taxon>Cytophagales</taxon>
        <taxon>Fulvivirgaceae</taxon>
        <taxon>Fulvivirga</taxon>
    </lineage>
</organism>
<dbReference type="Gene3D" id="2.60.200.40">
    <property type="match status" value="1"/>
</dbReference>
<dbReference type="GO" id="GO:0046872">
    <property type="term" value="F:metal ion binding"/>
    <property type="evidence" value="ECO:0007669"/>
    <property type="project" value="UniProtKB-KW"/>
</dbReference>
<dbReference type="Proteomes" id="UP000011135">
    <property type="component" value="Unassembled WGS sequence"/>
</dbReference>
<evidence type="ECO:0000256" key="2">
    <source>
        <dbReference type="ARBA" id="ARBA00022516"/>
    </source>
</evidence>
<dbReference type="InterPro" id="IPR017438">
    <property type="entry name" value="ATP-NAD_kinase_N"/>
</dbReference>
<dbReference type="SUPFAM" id="SSF111331">
    <property type="entry name" value="NAD kinase/diacylglycerol kinase-like"/>
    <property type="match status" value="1"/>
</dbReference>
<name>L8JLX9_9BACT</name>
<keyword evidence="9" id="KW-0443">Lipid metabolism</keyword>
<comment type="cofactor">
    <cofactor evidence="1">
        <name>Mg(2+)</name>
        <dbReference type="ChEBI" id="CHEBI:18420"/>
    </cofactor>
</comment>
<evidence type="ECO:0000313" key="14">
    <source>
        <dbReference type="Proteomes" id="UP000011135"/>
    </source>
</evidence>
<dbReference type="InterPro" id="IPR050187">
    <property type="entry name" value="Lipid_Phosphate_FormReg"/>
</dbReference>
<dbReference type="EMBL" id="AMZN01000068">
    <property type="protein sequence ID" value="ELR69800.1"/>
    <property type="molecule type" value="Genomic_DNA"/>
</dbReference>
<dbReference type="PANTHER" id="PTHR12358">
    <property type="entry name" value="SPHINGOSINE KINASE"/>
    <property type="match status" value="1"/>
</dbReference>
<keyword evidence="2" id="KW-0444">Lipid biosynthesis</keyword>
<keyword evidence="8" id="KW-0460">Magnesium</keyword>
<evidence type="ECO:0000256" key="3">
    <source>
        <dbReference type="ARBA" id="ARBA00022679"/>
    </source>
</evidence>
<sequence length="297" mass="33482">MNKILFVINPISGGRDKTGLHQEIYSFCKNNHLQGEIMETTGKNDFDRIHKKMEQVAPDTVVACGGDGTINMVAQALLKKSITLGIIPLGSANGLAAELLIPRDIKKALDIIKENNVLPIDIVQINGKYISLHLSDVGFNAKLIKHFDQGRVRGKLGYLTHFFKTLHKKSPRRYTFNLKGNKFRRRAEMVVFANASRYGTGAVVNPEGIINDGKFEVCIFKPYPWYAIFRLTFDFFTGRMKKSPYVKIFSTTEITVKAHKAVPLQIDGEVIGDFKTVYVKMLQKQLPVIVSPYFKIT</sequence>
<evidence type="ECO:0000256" key="9">
    <source>
        <dbReference type="ARBA" id="ARBA00023098"/>
    </source>
</evidence>
<keyword evidence="7" id="KW-0067">ATP-binding</keyword>
<evidence type="ECO:0000256" key="5">
    <source>
        <dbReference type="ARBA" id="ARBA00022741"/>
    </source>
</evidence>